<keyword evidence="1" id="KW-1133">Transmembrane helix</keyword>
<dbReference type="InterPro" id="IPR011138">
    <property type="entry name" value="Cytochrome_b-558"/>
</dbReference>
<feature type="transmembrane region" description="Helical" evidence="1">
    <location>
        <begin position="203"/>
        <end position="230"/>
    </location>
</feature>
<protein>
    <submittedName>
        <fullName evidence="2">Succinate dehydrogenase cytochrome b subunit</fullName>
    </submittedName>
</protein>
<keyword evidence="1" id="KW-0812">Transmembrane</keyword>
<proteinExistence type="predicted"/>
<gene>
    <name evidence="2" type="ORF">IXB50_11120</name>
</gene>
<dbReference type="NCBIfam" id="TIGR02046">
    <property type="entry name" value="sdhC_b558_fam"/>
    <property type="match status" value="1"/>
</dbReference>
<accession>A0A947GK35</accession>
<evidence type="ECO:0000313" key="3">
    <source>
        <dbReference type="Proteomes" id="UP000717364"/>
    </source>
</evidence>
<evidence type="ECO:0000256" key="1">
    <source>
        <dbReference type="SAM" id="Phobius"/>
    </source>
</evidence>
<reference evidence="2" key="1">
    <citation type="submission" date="2020-11" db="EMBL/GenBank/DDBJ databases">
        <authorList>
            <person name="Konstantinou D."/>
            <person name="Gkelis S."/>
            <person name="Popin R."/>
            <person name="Fewer D."/>
            <person name="Sivonen K."/>
        </authorList>
    </citation>
    <scope>NUCLEOTIDE SEQUENCE</scope>
    <source>
        <strain evidence="2">TAU-MAC 1115</strain>
    </source>
</reference>
<organism evidence="2 3">
    <name type="scientific">Leptothoe spongobia TAU-MAC 1115</name>
    <dbReference type="NCBI Taxonomy" id="1967444"/>
    <lineage>
        <taxon>Bacteria</taxon>
        <taxon>Bacillati</taxon>
        <taxon>Cyanobacteriota</taxon>
        <taxon>Cyanophyceae</taxon>
        <taxon>Nodosilineales</taxon>
        <taxon>Cymatolegaceae</taxon>
        <taxon>Leptothoe</taxon>
        <taxon>Leptothoe spongobia</taxon>
    </lineage>
</organism>
<feature type="transmembrane region" description="Helical" evidence="1">
    <location>
        <begin position="67"/>
        <end position="91"/>
    </location>
</feature>
<feature type="transmembrane region" description="Helical" evidence="1">
    <location>
        <begin position="24"/>
        <end position="47"/>
    </location>
</feature>
<dbReference type="CDD" id="cd03498">
    <property type="entry name" value="SQR_TypeB_2_TM"/>
    <property type="match status" value="1"/>
</dbReference>
<keyword evidence="3" id="KW-1185">Reference proteome</keyword>
<comment type="caution">
    <text evidence="2">The sequence shown here is derived from an EMBL/GenBank/DDBJ whole genome shotgun (WGS) entry which is preliminary data.</text>
</comment>
<sequence>MTSTSSAGLNRLLTLHQSAIGKKLITGISGLALVTFVIIHMAGNLILLVSADGYNQYGHTLEQLGPLLWLIELILLGFVVFHILMGVQIFLGRLQARPQGYATYASAGNPSYQTLSSRTMIVTGLVLGCFLVWHLLTFKFGTRYTVPGSDVRDLARLVIEKFQQPLYAFSYTGVLVMLASHLRHGIWSAFQSLGALDTTVRPAMYVASLVLAISIALGFVALPLGIYFGLVT</sequence>
<dbReference type="RefSeq" id="WP_215609042.1">
    <property type="nucleotide sequence ID" value="NZ_JADOES010000019.1"/>
</dbReference>
<dbReference type="InterPro" id="IPR034804">
    <property type="entry name" value="SQR/QFR_C/D"/>
</dbReference>
<keyword evidence="1" id="KW-0472">Membrane</keyword>
<dbReference type="EMBL" id="JADOES010000019">
    <property type="protein sequence ID" value="MBT9315972.1"/>
    <property type="molecule type" value="Genomic_DNA"/>
</dbReference>
<dbReference type="GO" id="GO:0016020">
    <property type="term" value="C:membrane"/>
    <property type="evidence" value="ECO:0007669"/>
    <property type="project" value="InterPro"/>
</dbReference>
<feature type="transmembrane region" description="Helical" evidence="1">
    <location>
        <begin position="162"/>
        <end position="182"/>
    </location>
</feature>
<dbReference type="AlphaFoldDB" id="A0A947GK35"/>
<feature type="transmembrane region" description="Helical" evidence="1">
    <location>
        <begin position="121"/>
        <end position="142"/>
    </location>
</feature>
<evidence type="ECO:0000313" key="2">
    <source>
        <dbReference type="EMBL" id="MBT9315972.1"/>
    </source>
</evidence>
<dbReference type="Gene3D" id="1.20.1300.10">
    <property type="entry name" value="Fumarate reductase/succinate dehydrogenase, transmembrane subunit"/>
    <property type="match status" value="1"/>
</dbReference>
<dbReference type="SUPFAM" id="SSF81343">
    <property type="entry name" value="Fumarate reductase respiratory complex transmembrane subunits"/>
    <property type="match status" value="1"/>
</dbReference>
<dbReference type="Proteomes" id="UP000717364">
    <property type="component" value="Unassembled WGS sequence"/>
</dbReference>
<name>A0A947GK35_9CYAN</name>
<reference evidence="2" key="2">
    <citation type="journal article" date="2021" name="Mar. Drugs">
        <title>Genome Reduction and Secondary Metabolism of the Marine Sponge-Associated Cyanobacterium Leptothoe.</title>
        <authorList>
            <person name="Konstantinou D."/>
            <person name="Popin R.V."/>
            <person name="Fewer D.P."/>
            <person name="Sivonen K."/>
            <person name="Gkelis S."/>
        </authorList>
    </citation>
    <scope>NUCLEOTIDE SEQUENCE</scope>
    <source>
        <strain evidence="2">TAU-MAC 1115</strain>
    </source>
</reference>